<evidence type="ECO:0000313" key="2">
    <source>
        <dbReference type="Proteomes" id="UP000465221"/>
    </source>
</evidence>
<gene>
    <name evidence="1" type="ORF">IFM46972_10753</name>
</gene>
<dbReference type="EMBL" id="BLKC01000149">
    <property type="protein sequence ID" value="GFF57294.1"/>
    <property type="molecule type" value="Genomic_DNA"/>
</dbReference>
<name>A0A8H3SDZ3_9EURO</name>
<organism evidence="1 2">
    <name type="scientific">Aspergillus udagawae</name>
    <dbReference type="NCBI Taxonomy" id="91492"/>
    <lineage>
        <taxon>Eukaryota</taxon>
        <taxon>Fungi</taxon>
        <taxon>Dikarya</taxon>
        <taxon>Ascomycota</taxon>
        <taxon>Pezizomycotina</taxon>
        <taxon>Eurotiomycetes</taxon>
        <taxon>Eurotiomycetidae</taxon>
        <taxon>Eurotiales</taxon>
        <taxon>Aspergillaceae</taxon>
        <taxon>Aspergillus</taxon>
        <taxon>Aspergillus subgen. Fumigati</taxon>
    </lineage>
</organism>
<dbReference type="AlphaFoldDB" id="A0A8H3SDZ3"/>
<accession>A0A8H3SDZ3</accession>
<protein>
    <submittedName>
        <fullName evidence="1">Uncharacterized protein</fullName>
    </submittedName>
</protein>
<evidence type="ECO:0000313" key="1">
    <source>
        <dbReference type="EMBL" id="GFF57294.1"/>
    </source>
</evidence>
<comment type="caution">
    <text evidence="1">The sequence shown here is derived from an EMBL/GenBank/DDBJ whole genome shotgun (WGS) entry which is preliminary data.</text>
</comment>
<proteinExistence type="predicted"/>
<sequence>MGSARSHLRRRRRQVQQGTSAQFAAAVFILIEFQKSGGGYRAIPRKEAKTQVSTFVEKEGPTDIWHNQWNHTNGLNWRSHQVIARSPCKGGRKVLLGPIAVDRCRGQA</sequence>
<dbReference type="Proteomes" id="UP000465221">
    <property type="component" value="Unassembled WGS sequence"/>
</dbReference>
<reference evidence="1 2" key="1">
    <citation type="submission" date="2020-01" db="EMBL/GenBank/DDBJ databases">
        <title>Draft genome sequence of Aspergillus udagawae IFM 46972.</title>
        <authorList>
            <person name="Takahashi H."/>
            <person name="Yaguchi T."/>
        </authorList>
    </citation>
    <scope>NUCLEOTIDE SEQUENCE [LARGE SCALE GENOMIC DNA]</scope>
    <source>
        <strain evidence="1 2">IFM 46972</strain>
    </source>
</reference>